<gene>
    <name evidence="1" type="ORF">HF882_22325</name>
</gene>
<sequence>MNPVFELCYSATAGLRLADEWVWCGSALRGDDGIHLYASCWSKRYPMFEGYILNSRIVHAFSPTPEGSYRVVDDVVPFRGGKLRMAHNPTVLARNGRYYLYFIGSDCAGPPYVHDSEAICRIYQGIRIYLGVADSPAGPWRISEEPILSAAPGSWDAAIVTNPAPCFLPDGSVYLYYRSNTPEGLRLGLARAASPEGQYSRLLDHPVMDGINIEDPFVWHDGTKFHMLAKDMTGTLTGELHAGALFESGDGIDWNFAGKGYSRTLTDAADNQRHFGSFERPQLLFGPTGKPEYLFAAAADGPGGFRKARNTWNTCARILQKNKGD</sequence>
<organism evidence="1 2">
    <name type="scientific">Victivallis vadensis</name>
    <dbReference type="NCBI Taxonomy" id="172901"/>
    <lineage>
        <taxon>Bacteria</taxon>
        <taxon>Pseudomonadati</taxon>
        <taxon>Lentisphaerota</taxon>
        <taxon>Lentisphaeria</taxon>
        <taxon>Victivallales</taxon>
        <taxon>Victivallaceae</taxon>
        <taxon>Victivallis</taxon>
    </lineage>
</organism>
<keyword evidence="1" id="KW-0378">Hydrolase</keyword>
<reference evidence="1 2" key="1">
    <citation type="submission" date="2020-04" db="EMBL/GenBank/DDBJ databases">
        <authorList>
            <person name="Hitch T.C.A."/>
            <person name="Wylensek D."/>
            <person name="Clavel T."/>
        </authorList>
    </citation>
    <scope>NUCLEOTIDE SEQUENCE [LARGE SCALE GENOMIC DNA]</scope>
    <source>
        <strain evidence="1 2">COR2-253-APC-1A</strain>
    </source>
</reference>
<name>A0A848B999_9BACT</name>
<dbReference type="InterPro" id="IPR023296">
    <property type="entry name" value="Glyco_hydro_beta-prop_sf"/>
</dbReference>
<accession>A0A848B999</accession>
<evidence type="ECO:0000313" key="1">
    <source>
        <dbReference type="EMBL" id="NMD89326.1"/>
    </source>
</evidence>
<proteinExistence type="predicted"/>
<evidence type="ECO:0000313" key="2">
    <source>
        <dbReference type="Proteomes" id="UP000576225"/>
    </source>
</evidence>
<dbReference type="AlphaFoldDB" id="A0A848B999"/>
<dbReference type="EMBL" id="JABAEW010000104">
    <property type="protein sequence ID" value="NMD89326.1"/>
    <property type="molecule type" value="Genomic_DNA"/>
</dbReference>
<dbReference type="Proteomes" id="UP000576225">
    <property type="component" value="Unassembled WGS sequence"/>
</dbReference>
<protein>
    <submittedName>
        <fullName evidence="1">Glycosyl hydrolase family 43</fullName>
    </submittedName>
</protein>
<dbReference type="SUPFAM" id="SSF75005">
    <property type="entry name" value="Arabinanase/levansucrase/invertase"/>
    <property type="match status" value="2"/>
</dbReference>
<comment type="caution">
    <text evidence="1">The sequence shown here is derived from an EMBL/GenBank/DDBJ whole genome shotgun (WGS) entry which is preliminary data.</text>
</comment>
<dbReference type="CDD" id="cd08994">
    <property type="entry name" value="GH43_62_32_68_117_130-like"/>
    <property type="match status" value="1"/>
</dbReference>
<dbReference type="GO" id="GO:0016787">
    <property type="term" value="F:hydrolase activity"/>
    <property type="evidence" value="ECO:0007669"/>
    <property type="project" value="UniProtKB-KW"/>
</dbReference>
<dbReference type="Gene3D" id="2.115.10.20">
    <property type="entry name" value="Glycosyl hydrolase domain, family 43"/>
    <property type="match status" value="1"/>
</dbReference>
<dbReference type="RefSeq" id="WP_168964229.1">
    <property type="nucleotide sequence ID" value="NZ_JABAEW010000104.1"/>
</dbReference>